<organism evidence="5 6">
    <name type="scientific">Pseudomonas aeruginosa</name>
    <dbReference type="NCBI Taxonomy" id="287"/>
    <lineage>
        <taxon>Bacteria</taxon>
        <taxon>Pseudomonadati</taxon>
        <taxon>Pseudomonadota</taxon>
        <taxon>Gammaproteobacteria</taxon>
        <taxon>Pseudomonadales</taxon>
        <taxon>Pseudomonadaceae</taxon>
        <taxon>Pseudomonas</taxon>
    </lineage>
</organism>
<dbReference type="Gene3D" id="1.10.287.1120">
    <property type="entry name" value="Bipartite methylase S protein"/>
    <property type="match status" value="1"/>
</dbReference>
<dbReference type="PANTHER" id="PTHR30408:SF13">
    <property type="entry name" value="TYPE I RESTRICTION ENZYME HINDI SPECIFICITY SUBUNIT"/>
    <property type="match status" value="1"/>
</dbReference>
<dbReference type="RefSeq" id="WP_114064634.1">
    <property type="nucleotide sequence ID" value="NZ_QORD01000055.1"/>
</dbReference>
<accession>A0A367MH90</accession>
<dbReference type="Pfam" id="PF01420">
    <property type="entry name" value="Methylase_S"/>
    <property type="match status" value="2"/>
</dbReference>
<reference evidence="5 6" key="1">
    <citation type="submission" date="2018-07" db="EMBL/GenBank/DDBJ databases">
        <title>Mechanisms of high-level aminoglycoside resistance among Gram-negative pathogens in Brazil.</title>
        <authorList>
            <person name="Ballaben A.S."/>
            <person name="Darini A.L.C."/>
            <person name="Doi Y."/>
        </authorList>
    </citation>
    <scope>NUCLEOTIDE SEQUENCE [LARGE SCALE GENOMIC DNA]</scope>
    <source>
        <strain evidence="5 6">B2-305</strain>
    </source>
</reference>
<keyword evidence="3" id="KW-0238">DNA-binding</keyword>
<evidence type="ECO:0000259" key="4">
    <source>
        <dbReference type="Pfam" id="PF01420"/>
    </source>
</evidence>
<feature type="domain" description="Type I restriction modification DNA specificity" evidence="4">
    <location>
        <begin position="237"/>
        <end position="402"/>
    </location>
</feature>
<keyword evidence="2" id="KW-0680">Restriction system</keyword>
<keyword evidence="5" id="KW-0540">Nuclease</keyword>
<comment type="caution">
    <text evidence="5">The sequence shown here is derived from an EMBL/GenBank/DDBJ whole genome shotgun (WGS) entry which is preliminary data.</text>
</comment>
<dbReference type="CDD" id="cd17273">
    <property type="entry name" value="RMtype1_S_EcoJA69PI-TRD1-CR1_like"/>
    <property type="match status" value="1"/>
</dbReference>
<dbReference type="GO" id="GO:0003677">
    <property type="term" value="F:DNA binding"/>
    <property type="evidence" value="ECO:0007669"/>
    <property type="project" value="UniProtKB-KW"/>
</dbReference>
<dbReference type="InterPro" id="IPR000055">
    <property type="entry name" value="Restrct_endonuc_typeI_TRD"/>
</dbReference>
<dbReference type="Proteomes" id="UP000253594">
    <property type="component" value="Unassembled WGS sequence"/>
</dbReference>
<comment type="similarity">
    <text evidence="1">Belongs to the type-I restriction system S methylase family.</text>
</comment>
<name>A0A367MH90_PSEAI</name>
<feature type="domain" description="Type I restriction modification DNA specificity" evidence="4">
    <location>
        <begin position="39"/>
        <end position="187"/>
    </location>
</feature>
<evidence type="ECO:0000256" key="1">
    <source>
        <dbReference type="ARBA" id="ARBA00010923"/>
    </source>
</evidence>
<proteinExistence type="inferred from homology"/>
<keyword evidence="5" id="KW-0255">Endonuclease</keyword>
<gene>
    <name evidence="5" type="ORF">DT376_00800</name>
</gene>
<dbReference type="Gene3D" id="3.90.220.20">
    <property type="entry name" value="DNA methylase specificity domains"/>
    <property type="match status" value="2"/>
</dbReference>
<dbReference type="GO" id="GO:0004519">
    <property type="term" value="F:endonuclease activity"/>
    <property type="evidence" value="ECO:0007669"/>
    <property type="project" value="UniProtKB-KW"/>
</dbReference>
<evidence type="ECO:0000256" key="3">
    <source>
        <dbReference type="ARBA" id="ARBA00023125"/>
    </source>
</evidence>
<keyword evidence="5" id="KW-0378">Hydrolase</keyword>
<dbReference type="EMBL" id="QORE01000008">
    <property type="protein sequence ID" value="RCI76728.1"/>
    <property type="molecule type" value="Genomic_DNA"/>
</dbReference>
<dbReference type="GO" id="GO:0009307">
    <property type="term" value="P:DNA restriction-modification system"/>
    <property type="evidence" value="ECO:0007669"/>
    <property type="project" value="UniProtKB-KW"/>
</dbReference>
<protein>
    <submittedName>
        <fullName evidence="5">Restriction endonuclease subunit S</fullName>
    </submittedName>
</protein>
<evidence type="ECO:0000313" key="6">
    <source>
        <dbReference type="Proteomes" id="UP000253594"/>
    </source>
</evidence>
<dbReference type="PANTHER" id="PTHR30408">
    <property type="entry name" value="TYPE-1 RESTRICTION ENZYME ECOKI SPECIFICITY PROTEIN"/>
    <property type="match status" value="1"/>
</dbReference>
<sequence>MSFELVHLEDLAAPIKNAIVGGPFGSNLVSKDYAESGVPVIRGQNMGRRWIAGPFAFVSPDKAESLSANKARPGDLVFTQRGTLGQVAIVPSGAFPEYIVSQSQMKITLNPARADVKFIYYVFCSQEQLDHIKNTAIQTGVPHTNLGLLRKTPLRLPPLAVQREIAEVLGSLDDCIAILHETNATLEAMAQAIFKSWFVDFDPVRAKAEGRQPERMDGATAALFPDSFEDSELGDVPAGWSVFPIGELVKCVGGATPSTKNSEFWEPAEFAWTTPKDLSGLQSPILHKTEKMVSSKGVLKISSGLLPAGTLLMSSRAPIGYLAISSIAVAVNQGYIAIPPGGKLSPLYLLHWCRQNMELIKSHANGSTFMEISKKAFRPLPALLPSVEVLAEFTKRVSPIFESIAANDRQINLLAEIRDTLLPKLISGEIRLPEAESIVRSVVNA</sequence>
<dbReference type="InterPro" id="IPR052021">
    <property type="entry name" value="Type-I_RS_S_subunit"/>
</dbReference>
<evidence type="ECO:0000313" key="5">
    <source>
        <dbReference type="EMBL" id="RCI76728.1"/>
    </source>
</evidence>
<dbReference type="InterPro" id="IPR044946">
    <property type="entry name" value="Restrct_endonuc_typeI_TRD_sf"/>
</dbReference>
<dbReference type="SUPFAM" id="SSF116734">
    <property type="entry name" value="DNA methylase specificity domain"/>
    <property type="match status" value="2"/>
</dbReference>
<evidence type="ECO:0000256" key="2">
    <source>
        <dbReference type="ARBA" id="ARBA00022747"/>
    </source>
</evidence>
<dbReference type="AlphaFoldDB" id="A0A367MH90"/>